<evidence type="ECO:0000256" key="4">
    <source>
        <dbReference type="ARBA" id="ARBA00022692"/>
    </source>
</evidence>
<accession>A0AA96WDY3</accession>
<dbReference type="SUPFAM" id="SSF81563">
    <property type="entry name" value="Photosystem I reaction center subunit X, PsaK"/>
    <property type="match status" value="1"/>
</dbReference>
<evidence type="ECO:0000256" key="3">
    <source>
        <dbReference type="ARBA" id="ARBA00022531"/>
    </source>
</evidence>
<dbReference type="GO" id="GO:0015979">
    <property type="term" value="P:photosynthesis"/>
    <property type="evidence" value="ECO:0007669"/>
    <property type="project" value="UniProtKB-UniRule"/>
</dbReference>
<dbReference type="InterPro" id="IPR000549">
    <property type="entry name" value="PSI_PsaG/PsaK"/>
</dbReference>
<dbReference type="RefSeq" id="WP_036008992.1">
    <property type="nucleotide sequence ID" value="NZ_CP053586.1"/>
</dbReference>
<gene>
    <name evidence="9 10" type="primary">psaK</name>
    <name evidence="10" type="ORF">HJG54_11140</name>
</gene>
<dbReference type="NCBIfam" id="TIGR03049">
    <property type="entry name" value="PS_I_psaK"/>
    <property type="match status" value="1"/>
</dbReference>
<dbReference type="AlphaFoldDB" id="A0AA96WDY3"/>
<keyword evidence="8 9" id="KW-0472">Membrane</keyword>
<evidence type="ECO:0000256" key="6">
    <source>
        <dbReference type="ARBA" id="ARBA00022989"/>
    </source>
</evidence>
<keyword evidence="3 9" id="KW-0602">Photosynthesis</keyword>
<feature type="transmembrane region" description="Helical" evidence="9">
    <location>
        <begin position="59"/>
        <end position="80"/>
    </location>
</feature>
<dbReference type="Pfam" id="PF01241">
    <property type="entry name" value="PSI_PSAK"/>
    <property type="match status" value="1"/>
</dbReference>
<dbReference type="EMBL" id="CP053586">
    <property type="protein sequence ID" value="WNZ23353.1"/>
    <property type="molecule type" value="Genomic_DNA"/>
</dbReference>
<name>A0AA96WDY3_9CYAN</name>
<evidence type="ECO:0000313" key="10">
    <source>
        <dbReference type="EMBL" id="WNZ23353.1"/>
    </source>
</evidence>
<dbReference type="InterPro" id="IPR037101">
    <property type="entry name" value="PSI_PsaK_bact"/>
</dbReference>
<organism evidence="10">
    <name type="scientific">Leptolyngbya sp. NK1-12</name>
    <dbReference type="NCBI Taxonomy" id="2547451"/>
    <lineage>
        <taxon>Bacteria</taxon>
        <taxon>Bacillati</taxon>
        <taxon>Cyanobacteriota</taxon>
        <taxon>Cyanophyceae</taxon>
        <taxon>Leptolyngbyales</taxon>
        <taxon>Leptolyngbyaceae</taxon>
        <taxon>Leptolyngbya group</taxon>
        <taxon>Leptolyngbya</taxon>
    </lineage>
</organism>
<evidence type="ECO:0000256" key="9">
    <source>
        <dbReference type="HAMAP-Rule" id="MF_00474"/>
    </source>
</evidence>
<evidence type="ECO:0000256" key="2">
    <source>
        <dbReference type="ARBA" id="ARBA00006458"/>
    </source>
</evidence>
<sequence length="86" mass="8621">MFTSTLLAVVARTPDWTPSIGLIMLACNVVAILIARATVKYPNVGPGIPVLSDVAGLSLPALLGATSLGHILGAGVILGLTNTGTL</sequence>
<reference evidence="10" key="1">
    <citation type="submission" date="2020-05" db="EMBL/GenBank/DDBJ databases">
        <authorList>
            <person name="Zhu T."/>
            <person name="Keshari N."/>
            <person name="Lu X."/>
        </authorList>
    </citation>
    <scope>NUCLEOTIDE SEQUENCE</scope>
    <source>
        <strain evidence="10">NK1-12</strain>
    </source>
</reference>
<evidence type="ECO:0000256" key="1">
    <source>
        <dbReference type="ARBA" id="ARBA00004141"/>
    </source>
</evidence>
<dbReference type="InterPro" id="IPR017492">
    <property type="entry name" value="PSI_PsaK"/>
</dbReference>
<comment type="subcellular location">
    <subcellularLocation>
        <location evidence="9">Cellular thylakoid membrane</location>
        <topology evidence="9">Multi-pass membrane protein</topology>
    </subcellularLocation>
    <subcellularLocation>
        <location evidence="1">Membrane</location>
        <topology evidence="1">Multi-pass membrane protein</topology>
    </subcellularLocation>
</comment>
<comment type="similarity">
    <text evidence="2 9">Belongs to the PsaG/PsaK family.</text>
</comment>
<dbReference type="GO" id="GO:0009522">
    <property type="term" value="C:photosystem I"/>
    <property type="evidence" value="ECO:0007669"/>
    <property type="project" value="UniProtKB-KW"/>
</dbReference>
<keyword evidence="5 9" id="KW-0603">Photosystem I</keyword>
<feature type="transmembrane region" description="Helical" evidence="9">
    <location>
        <begin position="20"/>
        <end position="39"/>
    </location>
</feature>
<evidence type="ECO:0000256" key="8">
    <source>
        <dbReference type="ARBA" id="ARBA00023136"/>
    </source>
</evidence>
<dbReference type="Gene3D" id="1.20.860.20">
    <property type="entry name" value="Photosystem I PsaK, reaction centre"/>
    <property type="match status" value="1"/>
</dbReference>
<evidence type="ECO:0000256" key="5">
    <source>
        <dbReference type="ARBA" id="ARBA00022836"/>
    </source>
</evidence>
<dbReference type="GO" id="GO:0031676">
    <property type="term" value="C:plasma membrane-derived thylakoid membrane"/>
    <property type="evidence" value="ECO:0007669"/>
    <property type="project" value="UniProtKB-SubCell"/>
</dbReference>
<evidence type="ECO:0000256" key="7">
    <source>
        <dbReference type="ARBA" id="ARBA00023078"/>
    </source>
</evidence>
<dbReference type="InterPro" id="IPR035982">
    <property type="entry name" value="PSI_centre_PsaK_sf"/>
</dbReference>
<proteinExistence type="inferred from homology"/>
<keyword evidence="4 9" id="KW-0812">Transmembrane</keyword>
<protein>
    <recommendedName>
        <fullName evidence="9">Photosystem I reaction center subunit PsaK</fullName>
    </recommendedName>
    <alternativeName>
        <fullName evidence="9">Photosystem I subunit X</fullName>
    </alternativeName>
</protein>
<keyword evidence="6 9" id="KW-1133">Transmembrane helix</keyword>
<dbReference type="HAMAP" id="MF_00474">
    <property type="entry name" value="PSI_PsaK"/>
    <property type="match status" value="1"/>
</dbReference>
<keyword evidence="7 9" id="KW-0793">Thylakoid</keyword>